<dbReference type="AlphaFoldDB" id="M1WRD9"/>
<keyword evidence="3" id="KW-0540">Nuclease</keyword>
<evidence type="ECO:0000256" key="6">
    <source>
        <dbReference type="ARBA" id="ARBA00022759"/>
    </source>
</evidence>
<dbReference type="InterPro" id="IPR021810">
    <property type="entry name" value="T1RH-like_C"/>
</dbReference>
<comment type="function">
    <text evidence="10">Subunit R is required for both nuclease and ATPase activities, but not for modification.</text>
</comment>
<keyword evidence="7 10" id="KW-0378">Hydrolase</keyword>
<dbReference type="Proteomes" id="UP000011724">
    <property type="component" value="Chromosome"/>
</dbReference>
<dbReference type="PANTHER" id="PTHR30195:SF15">
    <property type="entry name" value="TYPE I RESTRICTION ENZYME HINDI ENDONUCLEASE SUBUNIT"/>
    <property type="match status" value="1"/>
</dbReference>
<dbReference type="STRING" id="1322246.BN4_12249"/>
<dbReference type="SUPFAM" id="SSF52540">
    <property type="entry name" value="P-loop containing nucleoside triphosphate hydrolases"/>
    <property type="match status" value="2"/>
</dbReference>
<proteinExistence type="inferred from homology"/>
<gene>
    <name evidence="12" type="ordered locus">BN4_12249</name>
</gene>
<dbReference type="Pfam" id="PF04313">
    <property type="entry name" value="HSDR_N"/>
    <property type="match status" value="1"/>
</dbReference>
<dbReference type="Pfam" id="PF22679">
    <property type="entry name" value="T1R_D3-like"/>
    <property type="match status" value="1"/>
</dbReference>
<evidence type="ECO:0000256" key="9">
    <source>
        <dbReference type="ARBA" id="ARBA00023125"/>
    </source>
</evidence>
<protein>
    <recommendedName>
        <fullName evidence="10">Type I restriction enzyme endonuclease subunit</fullName>
        <shortName evidence="10">R protein</shortName>
        <ecNumber evidence="10">3.1.21.3</ecNumber>
    </recommendedName>
</protein>
<reference evidence="12 13" key="1">
    <citation type="journal article" date="2013" name="PLoS ONE">
        <title>The first genomic and proteomic characterization of a deep-sea sulfate reducer: insights into the piezophilic lifestyle of Desulfovibrio piezophilus.</title>
        <authorList>
            <person name="Pradel N."/>
            <person name="Ji B."/>
            <person name="Gimenez G."/>
            <person name="Talla E."/>
            <person name="Lenoble P."/>
            <person name="Garel M."/>
            <person name="Tamburini C."/>
            <person name="Fourquet P."/>
            <person name="Lebrun R."/>
            <person name="Bertin P."/>
            <person name="Denis Y."/>
            <person name="Pophillat M."/>
            <person name="Barbe V."/>
            <person name="Ollivier B."/>
            <person name="Dolla A."/>
        </authorList>
    </citation>
    <scope>NUCLEOTIDE SEQUENCE [LARGE SCALE GENOMIC DNA]</scope>
    <source>
        <strain evidence="13">DSM 10523 / SB164P1</strain>
    </source>
</reference>
<accession>M1WRD9</accession>
<dbReference type="KEGG" id="dpi:BN4_12249"/>
<comment type="subunit">
    <text evidence="10">The type I restriction/modification system is composed of three polypeptides R, M and S.</text>
</comment>
<dbReference type="Pfam" id="PF18766">
    <property type="entry name" value="SWI2_SNF2"/>
    <property type="match status" value="1"/>
</dbReference>
<evidence type="ECO:0000256" key="3">
    <source>
        <dbReference type="ARBA" id="ARBA00022722"/>
    </source>
</evidence>
<evidence type="ECO:0000313" key="13">
    <source>
        <dbReference type="Proteomes" id="UP000011724"/>
    </source>
</evidence>
<dbReference type="InterPro" id="IPR004473">
    <property type="entry name" value="Restrct_endonuc_typeI_HsdR"/>
</dbReference>
<evidence type="ECO:0000256" key="10">
    <source>
        <dbReference type="RuleBase" id="RU364115"/>
    </source>
</evidence>
<dbReference type="Pfam" id="PF11867">
    <property type="entry name" value="T1RH-like_C"/>
    <property type="match status" value="1"/>
</dbReference>
<dbReference type="HOGENOM" id="CLU_005762_1_0_7"/>
<dbReference type="GO" id="GO:0009035">
    <property type="term" value="F:type I site-specific deoxyribonuclease activity"/>
    <property type="evidence" value="ECO:0007669"/>
    <property type="project" value="UniProtKB-EC"/>
</dbReference>
<dbReference type="InterPro" id="IPR014001">
    <property type="entry name" value="Helicase_ATP-bd"/>
</dbReference>
<evidence type="ECO:0000256" key="5">
    <source>
        <dbReference type="ARBA" id="ARBA00022747"/>
    </source>
</evidence>
<evidence type="ECO:0000256" key="8">
    <source>
        <dbReference type="ARBA" id="ARBA00022840"/>
    </source>
</evidence>
<dbReference type="InterPro" id="IPR027417">
    <property type="entry name" value="P-loop_NTPase"/>
</dbReference>
<dbReference type="CDD" id="cd22332">
    <property type="entry name" value="HsdR_N"/>
    <property type="match status" value="1"/>
</dbReference>
<evidence type="ECO:0000313" key="12">
    <source>
        <dbReference type="EMBL" id="CCH49484.1"/>
    </source>
</evidence>
<dbReference type="NCBIfam" id="TIGR00348">
    <property type="entry name" value="hsdR"/>
    <property type="match status" value="1"/>
</dbReference>
<keyword evidence="5 10" id="KW-0680">Restriction system</keyword>
<dbReference type="GO" id="GO:0005524">
    <property type="term" value="F:ATP binding"/>
    <property type="evidence" value="ECO:0007669"/>
    <property type="project" value="UniProtKB-KW"/>
</dbReference>
<keyword evidence="8 10" id="KW-0067">ATP-binding</keyword>
<evidence type="ECO:0000259" key="11">
    <source>
        <dbReference type="PROSITE" id="PS51192"/>
    </source>
</evidence>
<dbReference type="PROSITE" id="PS51192">
    <property type="entry name" value="HELICASE_ATP_BIND_1"/>
    <property type="match status" value="1"/>
</dbReference>
<dbReference type="SMART" id="SM00487">
    <property type="entry name" value="DEXDc"/>
    <property type="match status" value="1"/>
</dbReference>
<dbReference type="Gene3D" id="3.40.50.300">
    <property type="entry name" value="P-loop containing nucleotide triphosphate hydrolases"/>
    <property type="match status" value="2"/>
</dbReference>
<dbReference type="GO" id="GO:0009307">
    <property type="term" value="P:DNA restriction-modification system"/>
    <property type="evidence" value="ECO:0007669"/>
    <property type="project" value="UniProtKB-KW"/>
</dbReference>
<keyword evidence="4 10" id="KW-0547">Nucleotide-binding</keyword>
<evidence type="ECO:0000256" key="2">
    <source>
        <dbReference type="ARBA" id="ARBA00008598"/>
    </source>
</evidence>
<dbReference type="InterPro" id="IPR040980">
    <property type="entry name" value="SWI2_SNF2"/>
</dbReference>
<sequence length="1051" mass="118474">MTTNGSSPMINEDALEKLAISWFEDEGYTNVHGPDLNPEVDGSGARARLDDVLLLNPLRAAIERINPQLPASTVDEVLHLVQKLSHPITVKANQEFHRLLREGVDVSYKRDGENVEDRAFLIDFHDVNANTFWIVDQLTIRGSKGNRRPDLIVYLNGLPLAVIELKSPVKEDVGVDEAFHQLQTYKQELVDLAMFNEALVASDGIQARVGSLTANREWFLPWRAVKSEEDRPSFEYELKGIVKGFFDRTLLLEYIRDFVLFEADDSSTIKKIASYHQFHGVRQAVAAAVKAASEHAPNELKGRGGVIWHTQGSGKSISMCCLAGKLIRHPDLANPTLVVITDRNDLDGQLYETFCKAGDLLADSPIQADDRGELRQILNEKQSGGIVFTTIQKFSLDKDETKFPVLSDRRNIIVIADECHRSQYGFKGKLDEKRNAFVAGYAQHMRDALPNATFTGFTGTPISQEDKNTQAVFGEYVSIYDIEQAQLDGATVPIFYESRLAKLDLNQDELPQIDEKVDEVTEDEETSQAEKTKGKWAALAKLVGAEPRIRQVAEDLVDHFEARLEVVDGKAMIVCMSRDICVAMFDALVKLRPQWAGNQLADGTYDPSDGAIRIIMTASASDRRELQNHHYSKTQKKALEKRFKDLDDPLKIVIVRDMWLTGFDAPCAHTMYIDKPMKGHNLMQAIARVNRVFKGKQGGLVVDYIGIASELKNALHTYTRSGGRGGQPTIDVYEAFYVLKEKLQTARDIFHKFDYSAYKTKAVELLPPAADFVVATEERKKEFFDVVVAMTRAQSLCGTLDEAVAIRDEITFFQAVKIFIDKTTATKGKQTRQEKDAILNQLLARAVVPEGVDDIFALAGLDKPDISILSEEFLDDVRNMEHRNLAVELLEKLLRDEISARSRRNTTQERKFSERLKESLLKYRNRAIETAQVIEELIQMAKDLNEALKRGDKLGLNPSELAFYDALEENESAVRELGDDVLKKIAKELTEKLRKNVTVDWQHKDSVRAKMRNLVRRILKKYKYPPDAQKEAVAEVLRQAESLADDWSEAA</sequence>
<organism evidence="12 13">
    <name type="scientific">Pseudodesulfovibrio piezophilus (strain DSM 21447 / JCM 15486 / C1TLV30)</name>
    <name type="common">Desulfovibrio piezophilus</name>
    <dbReference type="NCBI Taxonomy" id="1322246"/>
    <lineage>
        <taxon>Bacteria</taxon>
        <taxon>Pseudomonadati</taxon>
        <taxon>Thermodesulfobacteriota</taxon>
        <taxon>Desulfovibrionia</taxon>
        <taxon>Desulfovibrionales</taxon>
        <taxon>Desulfovibrionaceae</taxon>
    </lineage>
</organism>
<dbReference type="InterPro" id="IPR007409">
    <property type="entry name" value="Restrct_endonuc_type1_HsdR_N"/>
</dbReference>
<evidence type="ECO:0000256" key="1">
    <source>
        <dbReference type="ARBA" id="ARBA00000851"/>
    </source>
</evidence>
<dbReference type="InterPro" id="IPR051268">
    <property type="entry name" value="Type-I_R_enzyme_R_subunit"/>
</dbReference>
<keyword evidence="6" id="KW-0255">Endonuclease</keyword>
<reference evidence="13" key="2">
    <citation type="journal article" date="2013" name="Stand. Genomic Sci.">
        <title>Complete genome sequence of Desulfocapsa sulfexigens, a marine deltaproteobacterium specialized in disproportionating inorganic sulfur compounds.</title>
        <authorList>
            <person name="Finster K.W."/>
            <person name="Kjeldsen K.U."/>
            <person name="Kube M."/>
            <person name="Reinhardt R."/>
            <person name="Mussmann M."/>
            <person name="Amann R."/>
            <person name="Schreiber L."/>
        </authorList>
    </citation>
    <scope>NUCLEOTIDE SEQUENCE [LARGE SCALE GENOMIC DNA]</scope>
    <source>
        <strain evidence="13">DSM 10523 / SB164P1</strain>
    </source>
</reference>
<keyword evidence="13" id="KW-1185">Reference proteome</keyword>
<dbReference type="InterPro" id="IPR055180">
    <property type="entry name" value="HsdR_RecA-like_helicase_dom_2"/>
</dbReference>
<dbReference type="EC" id="3.1.21.3" evidence="10"/>
<dbReference type="Gene3D" id="3.90.1570.50">
    <property type="match status" value="1"/>
</dbReference>
<feature type="domain" description="Helicase ATP-binding" evidence="11">
    <location>
        <begin position="296"/>
        <end position="479"/>
    </location>
</feature>
<dbReference type="PATRIC" id="fig|879567.3.peg.2394"/>
<dbReference type="REBASE" id="60651">
    <property type="entry name" value="DpiV30ORF12245P"/>
</dbReference>
<dbReference type="PANTHER" id="PTHR30195">
    <property type="entry name" value="TYPE I SITE-SPECIFIC DEOXYRIBONUCLEASE PROTEIN SUBUNIT M AND R"/>
    <property type="match status" value="1"/>
</dbReference>
<dbReference type="eggNOG" id="COG0610">
    <property type="taxonomic scope" value="Bacteria"/>
</dbReference>
<evidence type="ECO:0000256" key="7">
    <source>
        <dbReference type="ARBA" id="ARBA00022801"/>
    </source>
</evidence>
<dbReference type="CDD" id="cd18800">
    <property type="entry name" value="SF2_C_EcoR124I-like"/>
    <property type="match status" value="1"/>
</dbReference>
<name>M1WRD9_PSEP2</name>
<keyword evidence="9 10" id="KW-0238">DNA-binding</keyword>
<dbReference type="GO" id="GO:0003677">
    <property type="term" value="F:DNA binding"/>
    <property type="evidence" value="ECO:0007669"/>
    <property type="project" value="UniProtKB-KW"/>
</dbReference>
<dbReference type="CDD" id="cd18030">
    <property type="entry name" value="DEXHc_RE_I_HsdR"/>
    <property type="match status" value="1"/>
</dbReference>
<comment type="catalytic activity">
    <reaction evidence="1 10">
        <text>Endonucleolytic cleavage of DNA to give random double-stranded fragments with terminal 5'-phosphates, ATP is simultaneously hydrolyzed.</text>
        <dbReference type="EC" id="3.1.21.3"/>
    </reaction>
</comment>
<dbReference type="EMBL" id="FO203427">
    <property type="protein sequence ID" value="CCH49484.1"/>
    <property type="molecule type" value="Genomic_DNA"/>
</dbReference>
<comment type="similarity">
    <text evidence="2 10">Belongs to the HsdR family.</text>
</comment>
<evidence type="ECO:0000256" key="4">
    <source>
        <dbReference type="ARBA" id="ARBA00022741"/>
    </source>
</evidence>